<keyword evidence="3" id="KW-1185">Reference proteome</keyword>
<keyword evidence="1" id="KW-0732">Signal</keyword>
<evidence type="ECO:0000313" key="3">
    <source>
        <dbReference type="Proteomes" id="UP000596742"/>
    </source>
</evidence>
<name>A0A8B6F7W7_MYTGA</name>
<dbReference type="InterPro" id="IPR036179">
    <property type="entry name" value="Ig-like_dom_sf"/>
</dbReference>
<dbReference type="InterPro" id="IPR013783">
    <property type="entry name" value="Ig-like_fold"/>
</dbReference>
<gene>
    <name evidence="2" type="ORF">MGAL_10B048820</name>
</gene>
<evidence type="ECO:0000256" key="1">
    <source>
        <dbReference type="SAM" id="SignalP"/>
    </source>
</evidence>
<evidence type="ECO:0000313" key="2">
    <source>
        <dbReference type="EMBL" id="VDI44531.1"/>
    </source>
</evidence>
<dbReference type="EMBL" id="UYJE01006277">
    <property type="protein sequence ID" value="VDI44531.1"/>
    <property type="molecule type" value="Genomic_DNA"/>
</dbReference>
<proteinExistence type="predicted"/>
<dbReference type="SUPFAM" id="SSF48726">
    <property type="entry name" value="Immunoglobulin"/>
    <property type="match status" value="1"/>
</dbReference>
<protein>
    <recommendedName>
        <fullName evidence="4">Ig-like domain-containing protein</fullName>
    </recommendedName>
</protein>
<feature type="signal peptide" evidence="1">
    <location>
        <begin position="1"/>
        <end position="21"/>
    </location>
</feature>
<dbReference type="Proteomes" id="UP000596742">
    <property type="component" value="Unassembled WGS sequence"/>
</dbReference>
<dbReference type="AlphaFoldDB" id="A0A8B6F7W7"/>
<evidence type="ECO:0008006" key="4">
    <source>
        <dbReference type="Google" id="ProtNLM"/>
    </source>
</evidence>
<dbReference type="OrthoDB" id="6155503at2759"/>
<sequence length="229" mass="26136">IVTMIKCINALLSILIIVCDGSIRWEIATKSVIFGQDARLTCHSYACSQGSLKKWFGGKRYNLLCLDGTCDPAYPAKYEMVSRESDYQFDLTIKNISLTDTDCSYTCACGFLKYTNMLVFDDFNFTYPLEVLQYSNKTEDNLFETVVSMNVYPLPVCVISFQDITFPTNMSVRNANVVDGMKFYTVDIQHIFDTERYSCKGHLKLSCEVRSIHYTLNTGKLYSCKGYML</sequence>
<organism evidence="2 3">
    <name type="scientific">Mytilus galloprovincialis</name>
    <name type="common">Mediterranean mussel</name>
    <dbReference type="NCBI Taxonomy" id="29158"/>
    <lineage>
        <taxon>Eukaryota</taxon>
        <taxon>Metazoa</taxon>
        <taxon>Spiralia</taxon>
        <taxon>Lophotrochozoa</taxon>
        <taxon>Mollusca</taxon>
        <taxon>Bivalvia</taxon>
        <taxon>Autobranchia</taxon>
        <taxon>Pteriomorphia</taxon>
        <taxon>Mytilida</taxon>
        <taxon>Mytiloidea</taxon>
        <taxon>Mytilidae</taxon>
        <taxon>Mytilinae</taxon>
        <taxon>Mytilus</taxon>
    </lineage>
</organism>
<accession>A0A8B6F7W7</accession>
<dbReference type="Gene3D" id="2.60.40.10">
    <property type="entry name" value="Immunoglobulins"/>
    <property type="match status" value="1"/>
</dbReference>
<comment type="caution">
    <text evidence="2">The sequence shown here is derived from an EMBL/GenBank/DDBJ whole genome shotgun (WGS) entry which is preliminary data.</text>
</comment>
<feature type="non-terminal residue" evidence="2">
    <location>
        <position position="1"/>
    </location>
</feature>
<reference evidence="2" key="1">
    <citation type="submission" date="2018-11" db="EMBL/GenBank/DDBJ databases">
        <authorList>
            <person name="Alioto T."/>
            <person name="Alioto T."/>
        </authorList>
    </citation>
    <scope>NUCLEOTIDE SEQUENCE</scope>
</reference>
<feature type="chain" id="PRO_5032674222" description="Ig-like domain-containing protein" evidence="1">
    <location>
        <begin position="22"/>
        <end position="229"/>
    </location>
</feature>